<dbReference type="AlphaFoldDB" id="A0A1H9VIP2"/>
<evidence type="ECO:0000256" key="6">
    <source>
        <dbReference type="ARBA" id="ARBA00023136"/>
    </source>
</evidence>
<dbReference type="OrthoDB" id="9766496at2"/>
<dbReference type="InterPro" id="IPR003688">
    <property type="entry name" value="TraG/VirD4"/>
</dbReference>
<dbReference type="Proteomes" id="UP000182584">
    <property type="component" value="Unassembled WGS sequence"/>
</dbReference>
<evidence type="ECO:0000256" key="4">
    <source>
        <dbReference type="ARBA" id="ARBA00022692"/>
    </source>
</evidence>
<protein>
    <submittedName>
        <fullName evidence="7">Type IV secretion system protein VirD4</fullName>
    </submittedName>
</protein>
<dbReference type="Pfam" id="PF02534">
    <property type="entry name" value="T4SS-DNA_transf"/>
    <property type="match status" value="2"/>
</dbReference>
<keyword evidence="6" id="KW-0472">Membrane</keyword>
<dbReference type="InterPro" id="IPR027417">
    <property type="entry name" value="P-loop_NTPase"/>
</dbReference>
<keyword evidence="5" id="KW-1133">Transmembrane helix</keyword>
<evidence type="ECO:0000313" key="7">
    <source>
        <dbReference type="EMBL" id="SES21419.1"/>
    </source>
</evidence>
<organism evidence="7 8">
    <name type="scientific">Butyrivibrio fibrisolvens</name>
    <dbReference type="NCBI Taxonomy" id="831"/>
    <lineage>
        <taxon>Bacteria</taxon>
        <taxon>Bacillati</taxon>
        <taxon>Bacillota</taxon>
        <taxon>Clostridia</taxon>
        <taxon>Lachnospirales</taxon>
        <taxon>Lachnospiraceae</taxon>
        <taxon>Butyrivibrio</taxon>
    </lineage>
</organism>
<evidence type="ECO:0000256" key="3">
    <source>
        <dbReference type="ARBA" id="ARBA00022475"/>
    </source>
</evidence>
<evidence type="ECO:0000256" key="2">
    <source>
        <dbReference type="ARBA" id="ARBA00008806"/>
    </source>
</evidence>
<proteinExistence type="inferred from homology"/>
<dbReference type="PANTHER" id="PTHR37937">
    <property type="entry name" value="CONJUGATIVE TRANSFER: DNA TRANSPORT"/>
    <property type="match status" value="1"/>
</dbReference>
<evidence type="ECO:0000313" key="8">
    <source>
        <dbReference type="Proteomes" id="UP000182584"/>
    </source>
</evidence>
<name>A0A1H9VIP2_BUTFI</name>
<comment type="similarity">
    <text evidence="2">Belongs to the VirD4/TraG family.</text>
</comment>
<comment type="subcellular location">
    <subcellularLocation>
        <location evidence="1">Cell membrane</location>
        <topology evidence="1">Multi-pass membrane protein</topology>
    </subcellularLocation>
</comment>
<accession>A0A1H9VIP2</accession>
<evidence type="ECO:0000256" key="5">
    <source>
        <dbReference type="ARBA" id="ARBA00022989"/>
    </source>
</evidence>
<dbReference type="CDD" id="cd01127">
    <property type="entry name" value="TrwB_TraG_TraD_VirD4"/>
    <property type="match status" value="2"/>
</dbReference>
<dbReference type="SUPFAM" id="SSF52540">
    <property type="entry name" value="P-loop containing nucleoside triphosphate hydrolases"/>
    <property type="match status" value="1"/>
</dbReference>
<dbReference type="EMBL" id="FOGJ01000023">
    <property type="protein sequence ID" value="SES21419.1"/>
    <property type="molecule type" value="Genomic_DNA"/>
</dbReference>
<dbReference type="GO" id="GO:0005886">
    <property type="term" value="C:plasma membrane"/>
    <property type="evidence" value="ECO:0007669"/>
    <property type="project" value="UniProtKB-SubCell"/>
</dbReference>
<keyword evidence="4" id="KW-0812">Transmembrane</keyword>
<dbReference type="NCBIfam" id="NF045973">
    <property type="entry name" value="conju_CD1115"/>
    <property type="match status" value="1"/>
</dbReference>
<gene>
    <name evidence="7" type="ORF">SAMN04487884_12353</name>
</gene>
<dbReference type="PANTHER" id="PTHR37937:SF1">
    <property type="entry name" value="CONJUGATIVE TRANSFER: DNA TRANSPORT"/>
    <property type="match status" value="1"/>
</dbReference>
<dbReference type="InterPro" id="IPR051539">
    <property type="entry name" value="T4SS-coupling_protein"/>
</dbReference>
<keyword evidence="3" id="KW-1003">Cell membrane</keyword>
<dbReference type="Gene3D" id="3.40.50.300">
    <property type="entry name" value="P-loop containing nucleotide triphosphate hydrolases"/>
    <property type="match status" value="2"/>
</dbReference>
<evidence type="ECO:0000256" key="1">
    <source>
        <dbReference type="ARBA" id="ARBA00004651"/>
    </source>
</evidence>
<sequence length="669" mass="76504">MLEELNTTRNKIYLGVLMVIWYLADKGSWLYHQMNPNVDSLTRFLGVFSYYSRAFKNPFPSFSLDDIKTGFIAAFIAVLIYLAKNSDKKMYRKGEEYGSARWGTKKDIQPYFDHENEDNNILLTQTEKLRLNGRFPLPKYERNKNVLIVGGSGSGKTRFYIKPQLMQMHSSYVVTDPKGTVILECGKMLQRGPVKVAPVETGQYVTKRNGKPKLDKFGNKIPIYKKDAKGKVVLAPVMKDGKYVHEPYDIKVFNTINFDKSMHYNPFAYLRKEKDIMTLVTTLVENTKGKGDKSGEDFWIKAEKLLYMAYIGYLFYEAPPEEQNFETLLELINASECREDDENYKNAVDLLFEDLEKQNPKHFAVRQYKKYKLAAGKTAKSILISCGARLGAFDIEEIREITRYDELALDTLGDHKTALFVIISDLDDTFNFLVSIMYTQLFNTLCQKADDVYGGRLPVHVRCLCDEFANIGLIPKFEKLIATIRSREISASIVLQAKSQLKSLYKDDAGTIIGNCDSRIFLGGSEEETLKSLSEELGKQTIDMRTTSLTKGSQQSSGVNNQKLGRELKTKDELSVLDGGQCILQVRGVRPFLSEKYDITKHKRYKLLKDADPRNDFDIKKFLIKKRKEHNLDVEKILKKNPDLKVKTYATYDVSPAGKPKKRLIKKAA</sequence>
<reference evidence="7 8" key="1">
    <citation type="submission" date="2016-10" db="EMBL/GenBank/DDBJ databases">
        <authorList>
            <person name="de Groot N.N."/>
        </authorList>
    </citation>
    <scope>NUCLEOTIDE SEQUENCE [LARGE SCALE GENOMIC DNA]</scope>
    <source>
        <strain evidence="7 8">AR40</strain>
    </source>
</reference>